<evidence type="ECO:0008006" key="5">
    <source>
        <dbReference type="Google" id="ProtNLM"/>
    </source>
</evidence>
<dbReference type="Proteomes" id="UP001141552">
    <property type="component" value="Unassembled WGS sequence"/>
</dbReference>
<protein>
    <recommendedName>
        <fullName evidence="5">Peroxin-7</fullName>
    </recommendedName>
</protein>
<sequence>MFFPSHDATTANHPDLLATSGNFLRMLEIHDDRIALKSLLNNNKSSEFNSSLTSFDLADFDVHHMATSSVDTTCAIWDIATETLDTKLVVHDKQVYDISWGGFNIFALVSGDGSLRIFDLREKDRSTIVYENPIQGCPLLRLEWNKRDPELLATVGLDSNKVVILDIRNVSDETQNRAQPQLEPDMWYNRSMAEINNARWSPIDLNWIAIAFLNKFQVLNV</sequence>
<dbReference type="SUPFAM" id="SSF50978">
    <property type="entry name" value="WD40 repeat-like"/>
    <property type="match status" value="1"/>
</dbReference>
<dbReference type="InterPro" id="IPR001680">
    <property type="entry name" value="WD40_rpt"/>
</dbReference>
<dbReference type="PANTHER" id="PTHR19919">
    <property type="entry name" value="WD REPEAT CONTAINING PROTEIN"/>
    <property type="match status" value="1"/>
</dbReference>
<name>A0A9Q0FG58_9ROSI</name>
<organism evidence="3 4">
    <name type="scientific">Turnera subulata</name>
    <dbReference type="NCBI Taxonomy" id="218843"/>
    <lineage>
        <taxon>Eukaryota</taxon>
        <taxon>Viridiplantae</taxon>
        <taxon>Streptophyta</taxon>
        <taxon>Embryophyta</taxon>
        <taxon>Tracheophyta</taxon>
        <taxon>Spermatophyta</taxon>
        <taxon>Magnoliopsida</taxon>
        <taxon>eudicotyledons</taxon>
        <taxon>Gunneridae</taxon>
        <taxon>Pentapetalae</taxon>
        <taxon>rosids</taxon>
        <taxon>fabids</taxon>
        <taxon>Malpighiales</taxon>
        <taxon>Passifloraceae</taxon>
        <taxon>Turnera</taxon>
    </lineage>
</organism>
<evidence type="ECO:0000313" key="3">
    <source>
        <dbReference type="EMBL" id="KAJ4830105.1"/>
    </source>
</evidence>
<dbReference type="OrthoDB" id="24670at2759"/>
<dbReference type="InterPro" id="IPR015943">
    <property type="entry name" value="WD40/YVTN_repeat-like_dom_sf"/>
</dbReference>
<dbReference type="Gene3D" id="2.130.10.10">
    <property type="entry name" value="YVTN repeat-like/Quinoprotein amine dehydrogenase"/>
    <property type="match status" value="1"/>
</dbReference>
<evidence type="ECO:0000256" key="2">
    <source>
        <dbReference type="ARBA" id="ARBA00022737"/>
    </source>
</evidence>
<dbReference type="InterPro" id="IPR045159">
    <property type="entry name" value="DCAF7-like"/>
</dbReference>
<keyword evidence="4" id="KW-1185">Reference proteome</keyword>
<dbReference type="InterPro" id="IPR036322">
    <property type="entry name" value="WD40_repeat_dom_sf"/>
</dbReference>
<accession>A0A9Q0FG58</accession>
<dbReference type="SMART" id="SM00320">
    <property type="entry name" value="WD40"/>
    <property type="match status" value="3"/>
</dbReference>
<evidence type="ECO:0000313" key="4">
    <source>
        <dbReference type="Proteomes" id="UP001141552"/>
    </source>
</evidence>
<dbReference type="EMBL" id="JAKUCV010005726">
    <property type="protein sequence ID" value="KAJ4830105.1"/>
    <property type="molecule type" value="Genomic_DNA"/>
</dbReference>
<keyword evidence="2" id="KW-0677">Repeat</keyword>
<keyword evidence="1" id="KW-0853">WD repeat</keyword>
<reference evidence="3" key="2">
    <citation type="journal article" date="2023" name="Plants (Basel)">
        <title>Annotation of the Turnera subulata (Passifloraceae) Draft Genome Reveals the S-Locus Evolved after the Divergence of Turneroideae from Passifloroideae in a Stepwise Manner.</title>
        <authorList>
            <person name="Henning P.M."/>
            <person name="Roalson E.H."/>
            <person name="Mir W."/>
            <person name="McCubbin A.G."/>
            <person name="Shore J.S."/>
        </authorList>
    </citation>
    <scope>NUCLEOTIDE SEQUENCE</scope>
    <source>
        <strain evidence="3">F60SS</strain>
    </source>
</reference>
<gene>
    <name evidence="3" type="ORF">Tsubulata_001306</name>
</gene>
<comment type="caution">
    <text evidence="3">The sequence shown here is derived from an EMBL/GenBank/DDBJ whole genome shotgun (WGS) entry which is preliminary data.</text>
</comment>
<proteinExistence type="predicted"/>
<dbReference type="AlphaFoldDB" id="A0A9Q0FG58"/>
<evidence type="ECO:0000256" key="1">
    <source>
        <dbReference type="ARBA" id="ARBA00022574"/>
    </source>
</evidence>
<reference evidence="3" key="1">
    <citation type="submission" date="2022-02" db="EMBL/GenBank/DDBJ databases">
        <authorList>
            <person name="Henning P.M."/>
            <person name="McCubbin A.G."/>
            <person name="Shore J.S."/>
        </authorList>
    </citation>
    <scope>NUCLEOTIDE SEQUENCE</scope>
    <source>
        <strain evidence="3">F60SS</strain>
        <tissue evidence="3">Leaves</tissue>
    </source>
</reference>